<protein>
    <recommendedName>
        <fullName evidence="4">Photolyase/cryptochrome alpha/beta domain-containing protein</fullName>
    </recommendedName>
</protein>
<reference evidence="5" key="2">
    <citation type="submission" date="2015-06" db="UniProtKB">
        <authorList>
            <consortium name="EnsemblPlants"/>
        </authorList>
    </citation>
    <scope>IDENTIFICATION</scope>
</reference>
<dbReference type="PANTHER" id="PTHR11455">
    <property type="entry name" value="CRYPTOCHROME"/>
    <property type="match status" value="1"/>
</dbReference>
<dbReference type="Proteomes" id="UP000008022">
    <property type="component" value="Unassembled WGS sequence"/>
</dbReference>
<organism evidence="5 6">
    <name type="scientific">Oryza rufipogon</name>
    <name type="common">Brownbeard rice</name>
    <name type="synonym">Asian wild rice</name>
    <dbReference type="NCBI Taxonomy" id="4529"/>
    <lineage>
        <taxon>Eukaryota</taxon>
        <taxon>Viridiplantae</taxon>
        <taxon>Streptophyta</taxon>
        <taxon>Embryophyta</taxon>
        <taxon>Tracheophyta</taxon>
        <taxon>Spermatophyta</taxon>
        <taxon>Magnoliopsida</taxon>
        <taxon>Liliopsida</taxon>
        <taxon>Poales</taxon>
        <taxon>Poaceae</taxon>
        <taxon>BOP clade</taxon>
        <taxon>Oryzoideae</taxon>
        <taxon>Oryzeae</taxon>
        <taxon>Oryzinae</taxon>
        <taxon>Oryza</taxon>
    </lineage>
</organism>
<dbReference type="AlphaFoldDB" id="A0A0E0NUW3"/>
<name>A0A0E0NUW3_ORYRU</name>
<dbReference type="PANTHER" id="PTHR11455:SF2">
    <property type="entry name" value="BLUE-LIGHT PHOTORECEPTOR PHR2"/>
    <property type="match status" value="1"/>
</dbReference>
<dbReference type="InterPro" id="IPR036155">
    <property type="entry name" value="Crypto/Photolyase_N_sf"/>
</dbReference>
<proteinExistence type="inferred from homology"/>
<feature type="region of interest" description="Disordered" evidence="3">
    <location>
        <begin position="12"/>
        <end position="64"/>
    </location>
</feature>
<keyword evidence="6" id="KW-1185">Reference proteome</keyword>
<dbReference type="InterPro" id="IPR002081">
    <property type="entry name" value="Cryptochrome/DNA_photolyase_1"/>
</dbReference>
<evidence type="ECO:0000313" key="6">
    <source>
        <dbReference type="Proteomes" id="UP000008022"/>
    </source>
</evidence>
<keyword evidence="2" id="KW-0274">FAD</keyword>
<evidence type="ECO:0000256" key="1">
    <source>
        <dbReference type="ARBA" id="ARBA00005862"/>
    </source>
</evidence>
<dbReference type="OMA" id="MAPAYTS"/>
<dbReference type="SUPFAM" id="SSF48173">
    <property type="entry name" value="Cryptochrome/photolyase FAD-binding domain"/>
    <property type="match status" value="1"/>
</dbReference>
<sequence length="504" mass="53601">MVGGPKIFQFSTTFPSLSTPPTPLPLSHSSSPTKSHHHHSHQPPPMAAAASDSDSPAAAAARHHDDPTLPAFASFSLSLSLRTPASPSPAALASVPSTIHLPTQISTLAVCLHPSASASASPSSRRRLNAAAAASSLLAPLPASTPGLSRSFPSGAPAAAGRRRTLVWFRADLRLHDHEPLHAAVGASSSLLPVFVFDPRDFGKSPSGFDRTGPYRAGFLLDSVTDLRRGLRARGGDLVVRVGRPEVVIPELARAAGAEAVFAHGEVSRDECRAEEKVSKAVEKEGIEVKYFWGSTLYHLDDLPFRLEDMPSNYGGFREAVKGLDVRKVLDAPEEVKCVPMKNVLEPGEIPTLAELGLTAPPAMAHGSKAAVGSTLIGGEAEALERLKKFASECCMQPNKGDKDSTRDSIYGANFSCKISPWLATGCLSPRFMYEELKKHASRAIPSGSTPKNGDGTSDAGTNWLMFELLWRDFFRFITKKYSSAQKTSEVAPATGCTPTPALA</sequence>
<dbReference type="Gene3D" id="1.25.40.80">
    <property type="match status" value="1"/>
</dbReference>
<comment type="similarity">
    <text evidence="1">Belongs to the DNA photolyase class-1 family.</text>
</comment>
<dbReference type="eggNOG" id="KOG0133">
    <property type="taxonomic scope" value="Eukaryota"/>
</dbReference>
<feature type="domain" description="Photolyase/cryptochrome alpha/beta" evidence="4">
    <location>
        <begin position="163"/>
        <end position="297"/>
    </location>
</feature>
<evidence type="ECO:0000256" key="2">
    <source>
        <dbReference type="PIRSR" id="PIRSR602081-1"/>
    </source>
</evidence>
<comment type="cofactor">
    <cofactor evidence="2">
        <name>FAD</name>
        <dbReference type="ChEBI" id="CHEBI:57692"/>
    </cofactor>
    <text evidence="2">Binds 1 FAD per subunit.</text>
</comment>
<feature type="compositionally biased region" description="Low complexity" evidence="3">
    <location>
        <begin position="47"/>
        <end position="60"/>
    </location>
</feature>
<dbReference type="GO" id="GO:0003904">
    <property type="term" value="F:deoxyribodipyrimidine photo-lyase activity"/>
    <property type="evidence" value="ECO:0007669"/>
    <property type="project" value="TreeGrafter"/>
</dbReference>
<dbReference type="EnsemblPlants" id="ORUFI03G17550.1">
    <property type="protein sequence ID" value="ORUFI03G17550.1"/>
    <property type="gene ID" value="ORUFI03G17550"/>
</dbReference>
<dbReference type="GO" id="GO:0000719">
    <property type="term" value="P:photoreactive repair"/>
    <property type="evidence" value="ECO:0007669"/>
    <property type="project" value="TreeGrafter"/>
</dbReference>
<dbReference type="STRING" id="4529.A0A0E0NUW3"/>
<feature type="binding site" evidence="2">
    <location>
        <begin position="416"/>
        <end position="420"/>
    </location>
    <ligand>
        <name>FAD</name>
        <dbReference type="ChEBI" id="CHEBI:57692"/>
    </ligand>
</feature>
<dbReference type="GO" id="GO:0071949">
    <property type="term" value="F:FAD binding"/>
    <property type="evidence" value="ECO:0007669"/>
    <property type="project" value="TreeGrafter"/>
</dbReference>
<dbReference type="InterPro" id="IPR006050">
    <property type="entry name" value="DNA_photolyase_N"/>
</dbReference>
<keyword evidence="2" id="KW-0285">Flavoprotein</keyword>
<dbReference type="HOGENOM" id="CLU_010348_0_0_1"/>
<dbReference type="GO" id="GO:0003677">
    <property type="term" value="F:DNA binding"/>
    <property type="evidence" value="ECO:0007669"/>
    <property type="project" value="TreeGrafter"/>
</dbReference>
<evidence type="ECO:0000256" key="3">
    <source>
        <dbReference type="SAM" id="MobiDB-lite"/>
    </source>
</evidence>
<dbReference type="InterPro" id="IPR014729">
    <property type="entry name" value="Rossmann-like_a/b/a_fold"/>
</dbReference>
<dbReference type="Pfam" id="PF00875">
    <property type="entry name" value="DNA_photolyase"/>
    <property type="match status" value="1"/>
</dbReference>
<dbReference type="InterPro" id="IPR036134">
    <property type="entry name" value="Crypto/Photolyase_FAD-like_sf"/>
</dbReference>
<dbReference type="PROSITE" id="PS51645">
    <property type="entry name" value="PHR_CRY_ALPHA_BETA"/>
    <property type="match status" value="1"/>
</dbReference>
<evidence type="ECO:0000313" key="5">
    <source>
        <dbReference type="EnsemblPlants" id="ORUFI03G17550.1"/>
    </source>
</evidence>
<accession>A0A0E0NUW3</accession>
<reference evidence="6" key="1">
    <citation type="submission" date="2013-06" db="EMBL/GenBank/DDBJ databases">
        <authorList>
            <person name="Zhao Q."/>
        </authorList>
    </citation>
    <scope>NUCLEOTIDE SEQUENCE</scope>
    <source>
        <strain evidence="6">cv. W1943</strain>
    </source>
</reference>
<dbReference type="SUPFAM" id="SSF52425">
    <property type="entry name" value="Cryptochrome/photolyase, N-terminal domain"/>
    <property type="match status" value="1"/>
</dbReference>
<dbReference type="Gramene" id="ORUFI03G17550.1">
    <property type="protein sequence ID" value="ORUFI03G17550.1"/>
    <property type="gene ID" value="ORUFI03G17550"/>
</dbReference>
<feature type="binding site" evidence="2">
    <location>
        <begin position="468"/>
        <end position="475"/>
    </location>
    <ligand>
        <name>FAD</name>
        <dbReference type="ChEBI" id="CHEBI:57692"/>
    </ligand>
</feature>
<dbReference type="Gene3D" id="3.40.50.620">
    <property type="entry name" value="HUPs"/>
    <property type="match status" value="1"/>
</dbReference>
<evidence type="ECO:0000259" key="4">
    <source>
        <dbReference type="PROSITE" id="PS51645"/>
    </source>
</evidence>